<dbReference type="GO" id="GO:0005737">
    <property type="term" value="C:cytoplasm"/>
    <property type="evidence" value="ECO:0007669"/>
    <property type="project" value="TreeGrafter"/>
</dbReference>
<name>A0AAV5WUQ8_9BILA</name>
<dbReference type="Proteomes" id="UP001432322">
    <property type="component" value="Unassembled WGS sequence"/>
</dbReference>
<comment type="similarity">
    <text evidence="2">Belongs to the CD36 family.</text>
</comment>
<dbReference type="InterPro" id="IPR002159">
    <property type="entry name" value="CD36_fam"/>
</dbReference>
<dbReference type="Pfam" id="PF01130">
    <property type="entry name" value="CD36"/>
    <property type="match status" value="1"/>
</dbReference>
<feature type="non-terminal residue" evidence="7">
    <location>
        <position position="194"/>
    </location>
</feature>
<comment type="caution">
    <text evidence="7">The sequence shown here is derived from an EMBL/GenBank/DDBJ whole genome shotgun (WGS) entry which is preliminary data.</text>
</comment>
<dbReference type="GO" id="GO:0016020">
    <property type="term" value="C:membrane"/>
    <property type="evidence" value="ECO:0007669"/>
    <property type="project" value="UniProtKB-SubCell"/>
</dbReference>
<gene>
    <name evidence="7" type="ORF">PFISCL1PPCAC_26103</name>
</gene>
<proteinExistence type="inferred from homology"/>
<protein>
    <submittedName>
        <fullName evidence="7">Uncharacterized protein</fullName>
    </submittedName>
</protein>
<evidence type="ECO:0000256" key="3">
    <source>
        <dbReference type="ARBA" id="ARBA00022692"/>
    </source>
</evidence>
<keyword evidence="3" id="KW-0812">Transmembrane</keyword>
<evidence type="ECO:0000256" key="4">
    <source>
        <dbReference type="ARBA" id="ARBA00022989"/>
    </source>
</evidence>
<reference evidence="7" key="1">
    <citation type="submission" date="2023-10" db="EMBL/GenBank/DDBJ databases">
        <title>Genome assembly of Pristionchus species.</title>
        <authorList>
            <person name="Yoshida K."/>
            <person name="Sommer R.J."/>
        </authorList>
    </citation>
    <scope>NUCLEOTIDE SEQUENCE</scope>
    <source>
        <strain evidence="7">RS5133</strain>
    </source>
</reference>
<keyword evidence="6" id="KW-0325">Glycoprotein</keyword>
<keyword evidence="8" id="KW-1185">Reference proteome</keyword>
<evidence type="ECO:0000313" key="7">
    <source>
        <dbReference type="EMBL" id="GMT34806.1"/>
    </source>
</evidence>
<keyword evidence="5" id="KW-0472">Membrane</keyword>
<dbReference type="AlphaFoldDB" id="A0AAV5WUQ8"/>
<feature type="non-terminal residue" evidence="7">
    <location>
        <position position="1"/>
    </location>
</feature>
<organism evidence="7 8">
    <name type="scientific">Pristionchus fissidentatus</name>
    <dbReference type="NCBI Taxonomy" id="1538716"/>
    <lineage>
        <taxon>Eukaryota</taxon>
        <taxon>Metazoa</taxon>
        <taxon>Ecdysozoa</taxon>
        <taxon>Nematoda</taxon>
        <taxon>Chromadorea</taxon>
        <taxon>Rhabditida</taxon>
        <taxon>Rhabditina</taxon>
        <taxon>Diplogasteromorpha</taxon>
        <taxon>Diplogasteroidea</taxon>
        <taxon>Neodiplogasteridae</taxon>
        <taxon>Pristionchus</taxon>
    </lineage>
</organism>
<evidence type="ECO:0000256" key="6">
    <source>
        <dbReference type="ARBA" id="ARBA00023180"/>
    </source>
</evidence>
<evidence type="ECO:0000256" key="1">
    <source>
        <dbReference type="ARBA" id="ARBA00004370"/>
    </source>
</evidence>
<evidence type="ECO:0000313" key="8">
    <source>
        <dbReference type="Proteomes" id="UP001432322"/>
    </source>
</evidence>
<comment type="subcellular location">
    <subcellularLocation>
        <location evidence="1">Membrane</location>
    </subcellularLocation>
</comment>
<dbReference type="PANTHER" id="PTHR11923">
    <property type="entry name" value="SCAVENGER RECEPTOR CLASS B TYPE-1 SR-B1"/>
    <property type="match status" value="1"/>
</dbReference>
<evidence type="ECO:0000256" key="5">
    <source>
        <dbReference type="ARBA" id="ARBA00023136"/>
    </source>
</evidence>
<evidence type="ECO:0000256" key="2">
    <source>
        <dbReference type="ARBA" id="ARBA00010532"/>
    </source>
</evidence>
<keyword evidence="4" id="KW-1133">Transmembrane helix</keyword>
<sequence>INVFRSYLGRSFPLEFAAESTHEGVPVFVYRLRRDAYNTNVERNFGMRYENVEGIDYAPMWPNCPSDHVYDPEHPQCVNVECTKERNFCNNCCNGSHYGPTVFIPPGFYPLRVYPGRSGPIPFAVMLSPAHMLWAPKEVSSAYVGQSPDEDKHRPFEFLVNPTLGTLVDADVRVQMNILLARGEMTQSSTLPNA</sequence>
<dbReference type="PANTHER" id="PTHR11923:SF55">
    <property type="entry name" value="SCAVENGER RECEPTOR (CD36 FAMILY) RELATED"/>
    <property type="match status" value="1"/>
</dbReference>
<dbReference type="EMBL" id="BTSY01000006">
    <property type="protein sequence ID" value="GMT34806.1"/>
    <property type="molecule type" value="Genomic_DNA"/>
</dbReference>
<accession>A0AAV5WUQ8</accession>
<dbReference type="GO" id="GO:0005044">
    <property type="term" value="F:scavenger receptor activity"/>
    <property type="evidence" value="ECO:0007669"/>
    <property type="project" value="TreeGrafter"/>
</dbReference>